<keyword evidence="6 13" id="KW-0662">Pyridine nucleotide biosynthesis</keyword>
<organism evidence="14 15">
    <name type="scientific">Corynebacterium suranareeae</name>
    <dbReference type="NCBI Taxonomy" id="2506452"/>
    <lineage>
        <taxon>Bacteria</taxon>
        <taxon>Bacillati</taxon>
        <taxon>Actinomycetota</taxon>
        <taxon>Actinomycetes</taxon>
        <taxon>Mycobacteriales</taxon>
        <taxon>Corynebacteriaceae</taxon>
        <taxon>Corynebacterium</taxon>
    </lineage>
</organism>
<dbReference type="GO" id="GO:0046872">
    <property type="term" value="F:metal ion binding"/>
    <property type="evidence" value="ECO:0007669"/>
    <property type="project" value="UniProtKB-KW"/>
</dbReference>
<feature type="binding site" evidence="13">
    <location>
        <position position="155"/>
    </location>
    <ligand>
        <name>[4Fe-4S] cluster</name>
        <dbReference type="ChEBI" id="CHEBI:49883"/>
    </ligand>
</feature>
<evidence type="ECO:0000256" key="3">
    <source>
        <dbReference type="ARBA" id="ARBA00012669"/>
    </source>
</evidence>
<evidence type="ECO:0000256" key="2">
    <source>
        <dbReference type="ARBA" id="ARBA00005065"/>
    </source>
</evidence>
<dbReference type="NCBIfam" id="NF006883">
    <property type="entry name" value="PRK09375.2-4"/>
    <property type="match status" value="1"/>
</dbReference>
<feature type="binding site" evidence="13">
    <location>
        <position position="208"/>
    </location>
    <ligand>
        <name>iminosuccinate</name>
        <dbReference type="ChEBI" id="CHEBI:77875"/>
    </ligand>
</feature>
<feature type="binding site" evidence="13">
    <location>
        <begin position="303"/>
        <end position="305"/>
    </location>
    <ligand>
        <name>iminosuccinate</name>
        <dbReference type="ChEBI" id="CHEBI:77875"/>
    </ligand>
</feature>
<keyword evidence="9 13" id="KW-0408">Iron</keyword>
<accession>A0A160PSQ6</accession>
<dbReference type="AlphaFoldDB" id="A0A160PSQ6"/>
<evidence type="ECO:0000256" key="6">
    <source>
        <dbReference type="ARBA" id="ARBA00022642"/>
    </source>
</evidence>
<keyword evidence="7 13" id="KW-0808">Transferase</keyword>
<comment type="subcellular location">
    <subcellularLocation>
        <location evidence="13">Cytoplasm</location>
    </subcellularLocation>
</comment>
<feature type="binding site" evidence="13">
    <location>
        <position position="277"/>
    </location>
    <ligand>
        <name>[4Fe-4S] cluster</name>
        <dbReference type="ChEBI" id="CHEBI:49883"/>
    </ligand>
</feature>
<dbReference type="Gene3D" id="3.40.50.10800">
    <property type="entry name" value="NadA-like"/>
    <property type="match status" value="3"/>
</dbReference>
<keyword evidence="8 13" id="KW-0479">Metal-binding</keyword>
<feature type="binding site" evidence="13">
    <location>
        <position position="108"/>
    </location>
    <ligand>
        <name>iminosuccinate</name>
        <dbReference type="ChEBI" id="CHEBI:77875"/>
    </ligand>
</feature>
<dbReference type="NCBIfam" id="NF006884">
    <property type="entry name" value="PRK09375.2-5"/>
    <property type="match status" value="1"/>
</dbReference>
<name>A0A160PSQ6_9CORY</name>
<feature type="binding site" evidence="13">
    <location>
        <position position="320"/>
    </location>
    <ligand>
        <name>iminosuccinate</name>
        <dbReference type="ChEBI" id="CHEBI:77875"/>
    </ligand>
</feature>
<dbReference type="GO" id="GO:0005829">
    <property type="term" value="C:cytosol"/>
    <property type="evidence" value="ECO:0007669"/>
    <property type="project" value="TreeGrafter"/>
</dbReference>
<gene>
    <name evidence="13 14" type="primary">nadA</name>
    <name evidence="14" type="ORF">N24_1188</name>
</gene>
<reference evidence="14 15" key="1">
    <citation type="submission" date="2016-02" db="EMBL/GenBank/DDBJ databases">
        <title>Corynebacterium glutamicum N24 whole genome sequencing project.</title>
        <authorList>
            <person name="Matsutani M."/>
            <person name="Nangtapong N."/>
            <person name="Yakushi T."/>
            <person name="Matsushita K."/>
        </authorList>
    </citation>
    <scope>NUCLEOTIDE SEQUENCE [LARGE SCALE GENOMIC DNA]</scope>
    <source>
        <strain evidence="14 15">N24</strain>
    </source>
</reference>
<evidence type="ECO:0000256" key="8">
    <source>
        <dbReference type="ARBA" id="ARBA00022723"/>
    </source>
</evidence>
<dbReference type="NCBIfam" id="TIGR00550">
    <property type="entry name" value="nadA"/>
    <property type="match status" value="1"/>
</dbReference>
<dbReference type="InterPro" id="IPR036094">
    <property type="entry name" value="NadA_sf"/>
</dbReference>
<comment type="similarity">
    <text evidence="13">Belongs to the quinolinate synthase family. Type 3 subfamily.</text>
</comment>
<comment type="function">
    <text evidence="1 13">Catalyzes the condensation of iminoaspartate with dihydroxyacetone phosphate to form quinolinate.</text>
</comment>
<dbReference type="PANTHER" id="PTHR30573">
    <property type="entry name" value="QUINOLINATE SYNTHETASE A"/>
    <property type="match status" value="1"/>
</dbReference>
<evidence type="ECO:0000256" key="4">
    <source>
        <dbReference type="ARBA" id="ARBA00022485"/>
    </source>
</evidence>
<keyword evidence="15" id="KW-1185">Reference proteome</keyword>
<dbReference type="KEGG" id="csur:N24_1188"/>
<dbReference type="HAMAP" id="MF_00569">
    <property type="entry name" value="NadA_type3"/>
    <property type="match status" value="1"/>
</dbReference>
<keyword evidence="10 13" id="KW-0411">Iron-sulfur</keyword>
<sequence>MTTSITPSVNLALQNSSSCNSELKEGPWFLDLPGMPDAYGPGASQGDPIPTHAPRQQVLPEKYQHASDEELHRRIRDAKNTLGDKVVILGHFYQRDEVIQHADFVGDSFQLARAAKTRPEAEAIVFCGVHFMAETADLLSTDKQSVILPNLAAGCSMADMADLDAVEDCWDQLTSIYGDEPIIPVTYMNSSAALKGFVGENGGIVCTSSNARSVLEWAFERGQRVLFFPDQHLGRNTAKAMGIGLDQMPLWNPNKPLGGNSVAELEHAKVLLWHGFCSVHKRFTVEQIEKARTEYPDVHVIVHPESPMPVVDAADSSGSTDFIVKAIQAAPAGSTFAIGTEINLVQRLAAQYPQHTIFCLDPIICPCSTMYRIHPGYLAWALEELVAGNVINQISVSDSVAAPARVALERMLSVAPAAKGAAK</sequence>
<feature type="binding site" evidence="13">
    <location>
        <position position="367"/>
    </location>
    <ligand>
        <name>[4Fe-4S] cluster</name>
        <dbReference type="ChEBI" id="CHEBI:49883"/>
    </ligand>
</feature>
<evidence type="ECO:0000256" key="13">
    <source>
        <dbReference type="HAMAP-Rule" id="MF_00569"/>
    </source>
</evidence>
<dbReference type="FunFam" id="3.40.50.10800:FF:000001">
    <property type="entry name" value="Quinolinate synthase A"/>
    <property type="match status" value="1"/>
</dbReference>
<feature type="binding site" evidence="13">
    <location>
        <position position="91"/>
    </location>
    <ligand>
        <name>iminosuccinate</name>
        <dbReference type="ChEBI" id="CHEBI:77875"/>
    </ligand>
</feature>
<dbReference type="EMBL" id="AP017369">
    <property type="protein sequence ID" value="BAU95450.1"/>
    <property type="molecule type" value="Genomic_DNA"/>
</dbReference>
<dbReference type="EC" id="2.5.1.72" evidence="3 13"/>
<evidence type="ECO:0000256" key="7">
    <source>
        <dbReference type="ARBA" id="ARBA00022679"/>
    </source>
</evidence>
<evidence type="ECO:0000256" key="10">
    <source>
        <dbReference type="ARBA" id="ARBA00023014"/>
    </source>
</evidence>
<evidence type="ECO:0000256" key="11">
    <source>
        <dbReference type="ARBA" id="ARBA00050125"/>
    </source>
</evidence>
<dbReference type="GO" id="GO:0034628">
    <property type="term" value="P:'de novo' NAD+ biosynthetic process from L-aspartate"/>
    <property type="evidence" value="ECO:0007669"/>
    <property type="project" value="TreeGrafter"/>
</dbReference>
<comment type="catalytic activity">
    <reaction evidence="11">
        <text>iminosuccinate + dihydroxyacetone phosphate = quinolinate + phosphate + 2 H2O + H(+)</text>
        <dbReference type="Rhea" id="RHEA:25888"/>
        <dbReference type="ChEBI" id="CHEBI:15377"/>
        <dbReference type="ChEBI" id="CHEBI:15378"/>
        <dbReference type="ChEBI" id="CHEBI:29959"/>
        <dbReference type="ChEBI" id="CHEBI:43474"/>
        <dbReference type="ChEBI" id="CHEBI:57642"/>
        <dbReference type="ChEBI" id="CHEBI:77875"/>
        <dbReference type="EC" id="2.5.1.72"/>
    </reaction>
    <physiologicalReaction direction="left-to-right" evidence="11">
        <dbReference type="Rhea" id="RHEA:25889"/>
    </physiologicalReaction>
</comment>
<dbReference type="InterPro" id="IPR023515">
    <property type="entry name" value="Quinolinate_synth_A_type3"/>
</dbReference>
<dbReference type="UniPathway" id="UPA00253">
    <property type="reaction ID" value="UER00327"/>
</dbReference>
<evidence type="ECO:0000256" key="1">
    <source>
        <dbReference type="ARBA" id="ARBA00003791"/>
    </source>
</evidence>
<comment type="cofactor">
    <cofactor evidence="13">
        <name>[4Fe-4S] cluster</name>
        <dbReference type="ChEBI" id="CHEBI:49883"/>
    </cofactor>
    <text evidence="13">Binds 1 [4Fe-4S] cluster per subunit.</text>
</comment>
<dbReference type="GO" id="GO:0008987">
    <property type="term" value="F:quinolinate synthetase A activity"/>
    <property type="evidence" value="ECO:0007669"/>
    <property type="project" value="UniProtKB-UniRule"/>
</dbReference>
<dbReference type="Pfam" id="PF02445">
    <property type="entry name" value="NadA"/>
    <property type="match status" value="1"/>
</dbReference>
<keyword evidence="4 13" id="KW-0004">4Fe-4S</keyword>
<evidence type="ECO:0000256" key="5">
    <source>
        <dbReference type="ARBA" id="ARBA00022490"/>
    </source>
</evidence>
<dbReference type="GO" id="GO:0051539">
    <property type="term" value="F:4 iron, 4 sulfur cluster binding"/>
    <property type="evidence" value="ECO:0007669"/>
    <property type="project" value="UniProtKB-KW"/>
</dbReference>
<evidence type="ECO:0000313" key="14">
    <source>
        <dbReference type="EMBL" id="BAU95450.1"/>
    </source>
</evidence>
<evidence type="ECO:0000256" key="12">
    <source>
        <dbReference type="ARBA" id="ARBA00073059"/>
    </source>
</evidence>
<dbReference type="SUPFAM" id="SSF142754">
    <property type="entry name" value="NadA-like"/>
    <property type="match status" value="1"/>
</dbReference>
<evidence type="ECO:0000313" key="15">
    <source>
        <dbReference type="Proteomes" id="UP000218244"/>
    </source>
</evidence>
<keyword evidence="5 13" id="KW-0963">Cytoplasm</keyword>
<protein>
    <recommendedName>
        <fullName evidence="12 13">Quinolinate synthase</fullName>
        <ecNumber evidence="3 13">2.5.1.72</ecNumber>
    </recommendedName>
</protein>
<dbReference type="InterPro" id="IPR003473">
    <property type="entry name" value="NadA"/>
</dbReference>
<dbReference type="Proteomes" id="UP000218244">
    <property type="component" value="Chromosome"/>
</dbReference>
<dbReference type="PANTHER" id="PTHR30573:SF0">
    <property type="entry name" value="QUINOLINATE SYNTHASE, CHLOROPLASTIC"/>
    <property type="match status" value="1"/>
</dbReference>
<dbReference type="RefSeq" id="WP_096455215.1">
    <property type="nucleotide sequence ID" value="NZ_AP017369.1"/>
</dbReference>
<feature type="binding site" evidence="13">
    <location>
        <begin position="187"/>
        <end position="189"/>
    </location>
    <ligand>
        <name>iminosuccinate</name>
        <dbReference type="ChEBI" id="CHEBI:77875"/>
    </ligand>
</feature>
<evidence type="ECO:0000256" key="9">
    <source>
        <dbReference type="ARBA" id="ARBA00023004"/>
    </source>
</evidence>
<comment type="pathway">
    <text evidence="2 13">Cofactor biosynthesis; NAD(+) biosynthesis; quinolinate from iminoaspartate: step 1/1.</text>
</comment>
<proteinExistence type="inferred from homology"/>